<dbReference type="Gene3D" id="3.40.50.300">
    <property type="entry name" value="P-loop containing nucleotide triphosphate hydrolases"/>
    <property type="match status" value="1"/>
</dbReference>
<organism evidence="6 7">
    <name type="scientific">Edhazardia aedis (strain USNM 41457)</name>
    <name type="common">Microsporidian parasite</name>
    <dbReference type="NCBI Taxonomy" id="1003232"/>
    <lineage>
        <taxon>Eukaryota</taxon>
        <taxon>Fungi</taxon>
        <taxon>Fungi incertae sedis</taxon>
        <taxon>Microsporidia</taxon>
        <taxon>Edhazardia</taxon>
    </lineage>
</organism>
<evidence type="ECO:0000313" key="6">
    <source>
        <dbReference type="EMBL" id="EJW04724.1"/>
    </source>
</evidence>
<dbReference type="FunCoup" id="J9DB53">
    <property type="interactions" value="253"/>
</dbReference>
<dbReference type="InterPro" id="IPR027417">
    <property type="entry name" value="P-loop_NTPase"/>
</dbReference>
<dbReference type="InParanoid" id="J9DB53"/>
<dbReference type="GO" id="GO:0003924">
    <property type="term" value="F:GTPase activity"/>
    <property type="evidence" value="ECO:0007669"/>
    <property type="project" value="TreeGrafter"/>
</dbReference>
<dbReference type="InterPro" id="IPR004130">
    <property type="entry name" value="Gpn"/>
</dbReference>
<dbReference type="OrthoDB" id="5839at2759"/>
<comment type="function">
    <text evidence="5">Small GTPase required for proper nuclear import of RNA polymerase II and III (RNAPII and RNAPIII). May act at an RNAP assembly step prior to nuclear import.</text>
</comment>
<keyword evidence="7" id="KW-1185">Reference proteome</keyword>
<protein>
    <recommendedName>
        <fullName evidence="5">GPN-loop GTPase 3</fullName>
    </recommendedName>
</protein>
<keyword evidence="3 5" id="KW-0378">Hydrolase</keyword>
<evidence type="ECO:0000256" key="3">
    <source>
        <dbReference type="ARBA" id="ARBA00022801"/>
    </source>
</evidence>
<evidence type="ECO:0000256" key="2">
    <source>
        <dbReference type="ARBA" id="ARBA00022741"/>
    </source>
</evidence>
<dbReference type="AlphaFoldDB" id="J9DB53"/>
<gene>
    <name evidence="6" type="ORF">EDEG_01087</name>
</gene>
<keyword evidence="4 5" id="KW-0342">GTP-binding</keyword>
<dbReference type="HOGENOM" id="CLU_037460_0_0_1"/>
<dbReference type="VEuPathDB" id="MicrosporidiaDB:EDEG_01087"/>
<dbReference type="SUPFAM" id="SSF52540">
    <property type="entry name" value="P-loop containing nucleoside triphosphate hydrolases"/>
    <property type="match status" value="1"/>
</dbReference>
<dbReference type="OMA" id="LYTHMTV"/>
<comment type="similarity">
    <text evidence="1 5">Belongs to the GPN-loop GTPase family.</text>
</comment>
<reference evidence="7" key="2">
    <citation type="submission" date="2015-07" db="EMBL/GenBank/DDBJ databases">
        <title>Contrasting host-pathogen interactions and genome evolution in two generalist and specialist microsporidian pathogens of mosquitoes.</title>
        <authorList>
            <consortium name="The Broad Institute Genomics Platform"/>
            <consortium name="The Broad Institute Genome Sequencing Center for Infectious Disease"/>
            <person name="Cuomo C.A."/>
            <person name="Sanscrainte N.D."/>
            <person name="Goldberg J.M."/>
            <person name="Heiman D."/>
            <person name="Young S."/>
            <person name="Zeng Q."/>
            <person name="Becnel J.J."/>
            <person name="Birren B.W."/>
        </authorList>
    </citation>
    <scope>NUCLEOTIDE SEQUENCE [LARGE SCALE GENOMIC DNA]</scope>
    <source>
        <strain evidence="7">USNM 41457</strain>
    </source>
</reference>
<comment type="caution">
    <text evidence="6">The sequence shown here is derived from an EMBL/GenBank/DDBJ whole genome shotgun (WGS) entry which is preliminary data.</text>
</comment>
<comment type="subunit">
    <text evidence="5">Binds to RNA polymerase II (RNAPII).</text>
</comment>
<accession>J9DB53</accession>
<dbReference type="GO" id="GO:0005525">
    <property type="term" value="F:GTP binding"/>
    <property type="evidence" value="ECO:0007669"/>
    <property type="project" value="UniProtKB-KW"/>
</dbReference>
<dbReference type="Proteomes" id="UP000003163">
    <property type="component" value="Unassembled WGS sequence"/>
</dbReference>
<dbReference type="Pfam" id="PF03029">
    <property type="entry name" value="ATP_bind_1"/>
    <property type="match status" value="1"/>
</dbReference>
<dbReference type="PANTHER" id="PTHR21231:SF7">
    <property type="entry name" value="GPN-LOOP GTPASE 3"/>
    <property type="match status" value="1"/>
</dbReference>
<dbReference type="STRING" id="1003232.J9DB53"/>
<proteinExistence type="inferred from homology"/>
<reference evidence="6 7" key="1">
    <citation type="submission" date="2011-08" db="EMBL/GenBank/DDBJ databases">
        <authorList>
            <person name="Liu Z.J."/>
            <person name="Shi F.L."/>
            <person name="Lu J.Q."/>
            <person name="Li M."/>
            <person name="Wang Z.L."/>
        </authorList>
    </citation>
    <scope>NUCLEOTIDE SEQUENCE [LARGE SCALE GENOMIC DNA]</scope>
    <source>
        <strain evidence="6 7">USNM 41457</strain>
    </source>
</reference>
<name>J9DB53_EDHAE</name>
<evidence type="ECO:0000256" key="4">
    <source>
        <dbReference type="ARBA" id="ARBA00023134"/>
    </source>
</evidence>
<evidence type="ECO:0000256" key="5">
    <source>
        <dbReference type="RuleBase" id="RU365059"/>
    </source>
</evidence>
<evidence type="ECO:0000313" key="7">
    <source>
        <dbReference type="Proteomes" id="UP000003163"/>
    </source>
</evidence>
<sequence>MAHALFVFGPAGTGKSTFTKNVFEYGEVTGRRFIRLNLDPAQQTDFEIDITDYITVNEIMEELDYGPNGGLVYALQEFLDNIEEIEEIQGIKESDDYLIIDCPGQIELFSHSDEMFRIVEYFKQYFKCCIVYLIEAQYILDAGKYLAACLNAMICMMRFSVPHIGVITKIDLLGDKANMLEDEMYEGNVYLYPDKRVLDYVRGNKKYVCFNEKIAQMLEDNNLVQYTLVNWEKEDMIIDLMYSIDEAVEYHDDREPKESFK</sequence>
<dbReference type="EMBL" id="AFBI03000014">
    <property type="protein sequence ID" value="EJW04724.1"/>
    <property type="molecule type" value="Genomic_DNA"/>
</dbReference>
<keyword evidence="2 5" id="KW-0547">Nucleotide-binding</keyword>
<dbReference type="PANTHER" id="PTHR21231">
    <property type="entry name" value="XPA-BINDING PROTEIN 1-RELATED"/>
    <property type="match status" value="1"/>
</dbReference>
<evidence type="ECO:0000256" key="1">
    <source>
        <dbReference type="ARBA" id="ARBA00005290"/>
    </source>
</evidence>